<dbReference type="EMBL" id="GBRH01270870">
    <property type="protein sequence ID" value="JAD27025.1"/>
    <property type="molecule type" value="Transcribed_RNA"/>
</dbReference>
<protein>
    <submittedName>
        <fullName evidence="1">Uncharacterized protein</fullName>
    </submittedName>
</protein>
<evidence type="ECO:0000313" key="1">
    <source>
        <dbReference type="EMBL" id="JAD27025.1"/>
    </source>
</evidence>
<reference evidence="1" key="1">
    <citation type="submission" date="2014-09" db="EMBL/GenBank/DDBJ databases">
        <authorList>
            <person name="Magalhaes I.L.F."/>
            <person name="Oliveira U."/>
            <person name="Santos F.R."/>
            <person name="Vidigal T.H.D.A."/>
            <person name="Brescovit A.D."/>
            <person name="Santos A.J."/>
        </authorList>
    </citation>
    <scope>NUCLEOTIDE SEQUENCE</scope>
    <source>
        <tissue evidence="1">Shoot tissue taken approximately 20 cm above the soil surface</tissue>
    </source>
</reference>
<dbReference type="AlphaFoldDB" id="A0A0A8YQ64"/>
<sequence>MLAINWICSSYRQRRQNNITISIATHRHR</sequence>
<accession>A0A0A8YQ64</accession>
<reference evidence="1" key="2">
    <citation type="journal article" date="2015" name="Data Brief">
        <title>Shoot transcriptome of the giant reed, Arundo donax.</title>
        <authorList>
            <person name="Barrero R.A."/>
            <person name="Guerrero F.D."/>
            <person name="Moolhuijzen P."/>
            <person name="Goolsby J.A."/>
            <person name="Tidwell J."/>
            <person name="Bellgard S.E."/>
            <person name="Bellgard M.I."/>
        </authorList>
    </citation>
    <scope>NUCLEOTIDE SEQUENCE</scope>
    <source>
        <tissue evidence="1">Shoot tissue taken approximately 20 cm above the soil surface</tissue>
    </source>
</reference>
<organism evidence="1">
    <name type="scientific">Arundo donax</name>
    <name type="common">Giant reed</name>
    <name type="synonym">Donax arundinaceus</name>
    <dbReference type="NCBI Taxonomy" id="35708"/>
    <lineage>
        <taxon>Eukaryota</taxon>
        <taxon>Viridiplantae</taxon>
        <taxon>Streptophyta</taxon>
        <taxon>Embryophyta</taxon>
        <taxon>Tracheophyta</taxon>
        <taxon>Spermatophyta</taxon>
        <taxon>Magnoliopsida</taxon>
        <taxon>Liliopsida</taxon>
        <taxon>Poales</taxon>
        <taxon>Poaceae</taxon>
        <taxon>PACMAD clade</taxon>
        <taxon>Arundinoideae</taxon>
        <taxon>Arundineae</taxon>
        <taxon>Arundo</taxon>
    </lineage>
</organism>
<proteinExistence type="predicted"/>
<name>A0A0A8YQ64_ARUDO</name>